<reference evidence="1" key="1">
    <citation type="submission" date="2021-03" db="EMBL/GenBank/DDBJ databases">
        <authorList>
            <person name="Tagirdzhanova G."/>
        </authorList>
    </citation>
    <scope>NUCLEOTIDE SEQUENCE</scope>
</reference>
<keyword evidence="2" id="KW-1185">Reference proteome</keyword>
<dbReference type="EMBL" id="CAJPDS010000132">
    <property type="protein sequence ID" value="CAF9939489.1"/>
    <property type="molecule type" value="Genomic_DNA"/>
</dbReference>
<gene>
    <name evidence="1" type="ORF">HETSPECPRED_001793</name>
</gene>
<comment type="caution">
    <text evidence="1">The sequence shown here is derived from an EMBL/GenBank/DDBJ whole genome shotgun (WGS) entry which is preliminary data.</text>
</comment>
<evidence type="ECO:0000313" key="1">
    <source>
        <dbReference type="EMBL" id="CAF9939489.1"/>
    </source>
</evidence>
<sequence>MSFLKGLQKSGSSIHPILQGLSLRAFRTSTYGSNKRDDSYDERGLIDCSAFENLCQIDVEARMLLKPQDKHNPNAVVDRLPRSLQRLYLTYSHEHNLEYERDSLRALENPKTAQLPDLGLLQVNAYQPRTAKRIVESLNGGNERFGLDYIVSGGEFERIFHAVNGGDHEDN</sequence>
<dbReference type="Proteomes" id="UP000664521">
    <property type="component" value="Unassembled WGS sequence"/>
</dbReference>
<proteinExistence type="predicted"/>
<evidence type="ECO:0000313" key="2">
    <source>
        <dbReference type="Proteomes" id="UP000664521"/>
    </source>
</evidence>
<dbReference type="AlphaFoldDB" id="A0A8H3J2G5"/>
<protein>
    <submittedName>
        <fullName evidence="1">Uncharacterized protein</fullName>
    </submittedName>
</protein>
<organism evidence="1 2">
    <name type="scientific">Heterodermia speciosa</name>
    <dbReference type="NCBI Taxonomy" id="116794"/>
    <lineage>
        <taxon>Eukaryota</taxon>
        <taxon>Fungi</taxon>
        <taxon>Dikarya</taxon>
        <taxon>Ascomycota</taxon>
        <taxon>Pezizomycotina</taxon>
        <taxon>Lecanoromycetes</taxon>
        <taxon>OSLEUM clade</taxon>
        <taxon>Lecanoromycetidae</taxon>
        <taxon>Caliciales</taxon>
        <taxon>Physciaceae</taxon>
        <taxon>Heterodermia</taxon>
    </lineage>
</organism>
<accession>A0A8H3J2G5</accession>
<name>A0A8H3J2G5_9LECA</name>